<reference evidence="10 11" key="1">
    <citation type="submission" date="2019-01" db="EMBL/GenBank/DDBJ databases">
        <title>Genome Assembly of Collichthys lucidus.</title>
        <authorList>
            <person name="Cai M."/>
            <person name="Xiao S."/>
        </authorList>
    </citation>
    <scope>NUCLEOTIDE SEQUENCE [LARGE SCALE GENOMIC DNA]</scope>
    <source>
        <strain evidence="10">JT15FE1705JMU</strain>
        <tissue evidence="10">Muscle</tissue>
    </source>
</reference>
<dbReference type="PROSITE" id="PS00995">
    <property type="entry name" value="TCP1_3"/>
    <property type="match status" value="1"/>
</dbReference>
<dbReference type="PRINTS" id="PR00304">
    <property type="entry name" value="TCOMPLEXTCP1"/>
</dbReference>
<dbReference type="Gene3D" id="1.10.560.10">
    <property type="entry name" value="GroEL-like equatorial domain"/>
    <property type="match status" value="3"/>
</dbReference>
<keyword evidence="11" id="KW-1185">Reference proteome</keyword>
<dbReference type="Proteomes" id="UP000298787">
    <property type="component" value="Chromosome 3"/>
</dbReference>
<dbReference type="GO" id="GO:0140662">
    <property type="term" value="F:ATP-dependent protein folding chaperone"/>
    <property type="evidence" value="ECO:0007669"/>
    <property type="project" value="InterPro"/>
</dbReference>
<dbReference type="PROSITE" id="PS00750">
    <property type="entry name" value="TCP1_1"/>
    <property type="match status" value="1"/>
</dbReference>
<dbReference type="GO" id="GO:0016887">
    <property type="term" value="F:ATP hydrolysis activity"/>
    <property type="evidence" value="ECO:0007669"/>
    <property type="project" value="InterPro"/>
</dbReference>
<evidence type="ECO:0000256" key="7">
    <source>
        <dbReference type="ARBA" id="ARBA00023186"/>
    </source>
</evidence>
<evidence type="ECO:0000313" key="11">
    <source>
        <dbReference type="Proteomes" id="UP000298787"/>
    </source>
</evidence>
<keyword evidence="7 8" id="KW-0143">Chaperone</keyword>
<keyword evidence="6 8" id="KW-0067">ATP-binding</keyword>
<comment type="subcellular location">
    <subcellularLocation>
        <location evidence="1">Cytoplasm</location>
    </subcellularLocation>
</comment>
<dbReference type="Gene3D" id="3.50.7.10">
    <property type="entry name" value="GroEL"/>
    <property type="match status" value="1"/>
</dbReference>
<dbReference type="Pfam" id="PF00118">
    <property type="entry name" value="Cpn60_TCP1"/>
    <property type="match status" value="3"/>
</dbReference>
<dbReference type="GO" id="GO:0051082">
    <property type="term" value="F:unfolded protein binding"/>
    <property type="evidence" value="ECO:0007669"/>
    <property type="project" value="InterPro"/>
</dbReference>
<comment type="similarity">
    <text evidence="2 8">Belongs to the TCP-1 chaperonin family.</text>
</comment>
<dbReference type="InterPro" id="IPR027410">
    <property type="entry name" value="TCP-1-like_intermed_sf"/>
</dbReference>
<dbReference type="InterPro" id="IPR027413">
    <property type="entry name" value="GROEL-like_equatorial_sf"/>
</dbReference>
<name>A0A4U5U595_COLLU</name>
<dbReference type="SUPFAM" id="SSF48592">
    <property type="entry name" value="GroEL equatorial domain-like"/>
    <property type="match status" value="2"/>
</dbReference>
<dbReference type="PANTHER" id="PTHR11353">
    <property type="entry name" value="CHAPERONIN"/>
    <property type="match status" value="1"/>
</dbReference>
<evidence type="ECO:0000256" key="6">
    <source>
        <dbReference type="ARBA" id="ARBA00022840"/>
    </source>
</evidence>
<gene>
    <name evidence="10" type="ORF">D9C73_002794</name>
</gene>
<dbReference type="InterPro" id="IPR017998">
    <property type="entry name" value="Chaperone_TCP-1"/>
</dbReference>
<dbReference type="InterPro" id="IPR002423">
    <property type="entry name" value="Cpn60/GroEL/TCP-1"/>
</dbReference>
<evidence type="ECO:0000256" key="2">
    <source>
        <dbReference type="ARBA" id="ARBA00008020"/>
    </source>
</evidence>
<dbReference type="SUPFAM" id="SSF52029">
    <property type="entry name" value="GroEL apical domain-like"/>
    <property type="match status" value="1"/>
</dbReference>
<protein>
    <recommendedName>
        <fullName evidence="3 9">T-complex protein 1 subunit delta</fullName>
    </recommendedName>
</protein>
<dbReference type="CDD" id="cd03338">
    <property type="entry name" value="TCP1_delta"/>
    <property type="match status" value="1"/>
</dbReference>
<proteinExistence type="inferred from homology"/>
<evidence type="ECO:0000256" key="8">
    <source>
        <dbReference type="RuleBase" id="RU004187"/>
    </source>
</evidence>
<accession>A0A4U5U595</accession>
<dbReference type="PROSITE" id="PS00751">
    <property type="entry name" value="TCP1_2"/>
    <property type="match status" value="1"/>
</dbReference>
<organism evidence="10 11">
    <name type="scientific">Collichthys lucidus</name>
    <name type="common">Big head croaker</name>
    <name type="synonym">Sciaena lucida</name>
    <dbReference type="NCBI Taxonomy" id="240159"/>
    <lineage>
        <taxon>Eukaryota</taxon>
        <taxon>Metazoa</taxon>
        <taxon>Chordata</taxon>
        <taxon>Craniata</taxon>
        <taxon>Vertebrata</taxon>
        <taxon>Euteleostomi</taxon>
        <taxon>Actinopterygii</taxon>
        <taxon>Neopterygii</taxon>
        <taxon>Teleostei</taxon>
        <taxon>Neoteleostei</taxon>
        <taxon>Acanthomorphata</taxon>
        <taxon>Eupercaria</taxon>
        <taxon>Sciaenidae</taxon>
        <taxon>Collichthys</taxon>
    </lineage>
</organism>
<dbReference type="EMBL" id="CM014080">
    <property type="protein sequence ID" value="TKS68731.1"/>
    <property type="molecule type" value="Genomic_DNA"/>
</dbReference>
<evidence type="ECO:0000313" key="10">
    <source>
        <dbReference type="EMBL" id="TKS68731.1"/>
    </source>
</evidence>
<keyword evidence="4" id="KW-0963">Cytoplasm</keyword>
<dbReference type="GO" id="GO:0005832">
    <property type="term" value="C:chaperonin-containing T-complex"/>
    <property type="evidence" value="ECO:0007669"/>
    <property type="project" value="UniProtKB-ARBA"/>
</dbReference>
<dbReference type="SUPFAM" id="SSF54849">
    <property type="entry name" value="GroEL-intermediate domain like"/>
    <property type="match status" value="1"/>
</dbReference>
<evidence type="ECO:0000256" key="3">
    <source>
        <dbReference type="ARBA" id="ARBA00016107"/>
    </source>
</evidence>
<sequence length="526" mass="56983">MPEAKSSARGSNKGGAYVDRDKPAQIRYSNISAAKAVADAVRTSLGPKGMDKMIQDEKGDVTITNDGATILKQMQVLHPAAKMVRRSSCHCLVHPEHEHMLFMAEFGASNTSLLVELSKAQDIEAGDGTTSVVVIAGALLDACYKLLQKGIHPTIISESFQKAVEKGVEVLTGMSHPVQLSDRETLLNSATTSLCSKVVSQYSSLLAPMSVDAVMRVIDPATATGVDLHDIKIIKKLGGTIDDCEMVEGLVLTQRVANSSVTRVEKAKIGLIQFCLSPPKTDMDNQIVVSDYAQMDRVLREERAYILNMVKQIKKAGCNVLLIQKSILRDALSDLALHFLNKMKIMVVKEIEREEIEFICKITGCASPGKTVSIVVRGSNKLVIEEAERSIHDALCVIRCLVKKRALIAGGGAPEIELAVRLAEYSRTLGGMEAYCVRAYSDALEVIPSTLAENAGLNPISTVTELRNRHAQGDKMAGINVRKGGISNIMEELVVQPLLVSISALTLATETVRSILKIDDVVRLNI</sequence>
<evidence type="ECO:0000256" key="1">
    <source>
        <dbReference type="ARBA" id="ARBA00004496"/>
    </source>
</evidence>
<dbReference type="FunFam" id="3.50.7.10:FF:000010">
    <property type="entry name" value="T-complex protein 1 subunit delta"/>
    <property type="match status" value="1"/>
</dbReference>
<dbReference type="InterPro" id="IPR002194">
    <property type="entry name" value="Chaperonin_TCP-1_CS"/>
</dbReference>
<evidence type="ECO:0000256" key="4">
    <source>
        <dbReference type="ARBA" id="ARBA00022490"/>
    </source>
</evidence>
<dbReference type="InterPro" id="IPR027409">
    <property type="entry name" value="GroEL-like_apical_dom_sf"/>
</dbReference>
<dbReference type="STRING" id="240159.A0A4U5U595"/>
<evidence type="ECO:0000256" key="9">
    <source>
        <dbReference type="RuleBase" id="RU004192"/>
    </source>
</evidence>
<evidence type="ECO:0000256" key="5">
    <source>
        <dbReference type="ARBA" id="ARBA00022741"/>
    </source>
</evidence>
<dbReference type="GO" id="GO:0005524">
    <property type="term" value="F:ATP binding"/>
    <property type="evidence" value="ECO:0007669"/>
    <property type="project" value="UniProtKB-KW"/>
</dbReference>
<dbReference type="AlphaFoldDB" id="A0A4U5U595"/>
<dbReference type="InterPro" id="IPR012717">
    <property type="entry name" value="Chap_CCT_delta"/>
</dbReference>
<keyword evidence="5 8" id="KW-0547">Nucleotide-binding</keyword>